<sequence length="261" mass="29208">MRLQLTHALQRLSYHIETIYLFTRSDYKTILLPVTVFSVSASSIFQARALVRTLIWTWLHLLQANVSNQTFSGHEDIVNKPWRPLPSGRVTVHQARGFRFFLMALCLGVSYFLGPKIAVASLALTAVEVLHDDVLMSHHPLLKNLCNVGGYLTFEIGATLSMTPTQELDGTAYTALTCSALLILTTITAQDFADVEGDKLSHRRTMPIIAPNGSRWVWGLDMYSGCGFLALGTLVGLRYFCFRDPRSDRSSYVLYNAKVKC</sequence>
<dbReference type="GO" id="GO:0016020">
    <property type="term" value="C:membrane"/>
    <property type="evidence" value="ECO:0007669"/>
    <property type="project" value="UniProtKB-SubCell"/>
</dbReference>
<evidence type="ECO:0000256" key="4">
    <source>
        <dbReference type="ARBA" id="ARBA00023136"/>
    </source>
</evidence>
<dbReference type="InterPro" id="IPR044878">
    <property type="entry name" value="UbiA_sf"/>
</dbReference>
<dbReference type="InterPro" id="IPR050475">
    <property type="entry name" value="Prenyltransferase_related"/>
</dbReference>
<feature type="transmembrane region" description="Helical" evidence="5">
    <location>
        <begin position="222"/>
        <end position="241"/>
    </location>
</feature>
<keyword evidence="4 5" id="KW-0472">Membrane</keyword>
<dbReference type="EMBL" id="JAACJL010000015">
    <property type="protein sequence ID" value="KAF4621148.1"/>
    <property type="molecule type" value="Genomic_DNA"/>
</dbReference>
<evidence type="ECO:0000256" key="1">
    <source>
        <dbReference type="ARBA" id="ARBA00004141"/>
    </source>
</evidence>
<evidence type="ECO:0000313" key="7">
    <source>
        <dbReference type="Proteomes" id="UP000521872"/>
    </source>
</evidence>
<accession>A0A8H4VSS2</accession>
<evidence type="ECO:0000256" key="2">
    <source>
        <dbReference type="ARBA" id="ARBA00022692"/>
    </source>
</evidence>
<keyword evidence="2 5" id="KW-0812">Transmembrane</keyword>
<gene>
    <name evidence="6" type="ORF">D9613_000280</name>
</gene>
<evidence type="ECO:0000256" key="3">
    <source>
        <dbReference type="ARBA" id="ARBA00022989"/>
    </source>
</evidence>
<dbReference type="PANTHER" id="PTHR42723:SF1">
    <property type="entry name" value="CHLOROPHYLL SYNTHASE, CHLOROPLASTIC"/>
    <property type="match status" value="1"/>
</dbReference>
<proteinExistence type="predicted"/>
<comment type="caution">
    <text evidence="6">The sequence shown here is derived from an EMBL/GenBank/DDBJ whole genome shotgun (WGS) entry which is preliminary data.</text>
</comment>
<dbReference type="Gene3D" id="1.10.357.140">
    <property type="entry name" value="UbiA prenyltransferase"/>
    <property type="match status" value="1"/>
</dbReference>
<dbReference type="CDD" id="cd13965">
    <property type="entry name" value="PT_UbiA_3"/>
    <property type="match status" value="1"/>
</dbReference>
<dbReference type="Proteomes" id="UP000521872">
    <property type="component" value="Unassembled WGS sequence"/>
</dbReference>
<reference evidence="6 7" key="1">
    <citation type="submission" date="2019-12" db="EMBL/GenBank/DDBJ databases">
        <authorList>
            <person name="Floudas D."/>
            <person name="Bentzer J."/>
            <person name="Ahren D."/>
            <person name="Johansson T."/>
            <person name="Persson P."/>
            <person name="Tunlid A."/>
        </authorList>
    </citation>
    <scope>NUCLEOTIDE SEQUENCE [LARGE SCALE GENOMIC DNA]</scope>
    <source>
        <strain evidence="6 7">CBS 102.39</strain>
    </source>
</reference>
<evidence type="ECO:0000256" key="5">
    <source>
        <dbReference type="SAM" id="Phobius"/>
    </source>
</evidence>
<keyword evidence="3 5" id="KW-1133">Transmembrane helix</keyword>
<dbReference type="PANTHER" id="PTHR42723">
    <property type="entry name" value="CHLOROPHYLL SYNTHASE"/>
    <property type="match status" value="1"/>
</dbReference>
<comment type="subcellular location">
    <subcellularLocation>
        <location evidence="1">Membrane</location>
        <topology evidence="1">Multi-pass membrane protein</topology>
    </subcellularLocation>
</comment>
<dbReference type="InterPro" id="IPR000537">
    <property type="entry name" value="UbiA_prenyltransferase"/>
</dbReference>
<dbReference type="GO" id="GO:0016765">
    <property type="term" value="F:transferase activity, transferring alkyl or aryl (other than methyl) groups"/>
    <property type="evidence" value="ECO:0007669"/>
    <property type="project" value="InterPro"/>
</dbReference>
<feature type="transmembrane region" description="Helical" evidence="5">
    <location>
        <begin position="100"/>
        <end position="127"/>
    </location>
</feature>
<organism evidence="6 7">
    <name type="scientific">Agrocybe pediades</name>
    <dbReference type="NCBI Taxonomy" id="84607"/>
    <lineage>
        <taxon>Eukaryota</taxon>
        <taxon>Fungi</taxon>
        <taxon>Dikarya</taxon>
        <taxon>Basidiomycota</taxon>
        <taxon>Agaricomycotina</taxon>
        <taxon>Agaricomycetes</taxon>
        <taxon>Agaricomycetidae</taxon>
        <taxon>Agaricales</taxon>
        <taxon>Agaricineae</taxon>
        <taxon>Strophariaceae</taxon>
        <taxon>Agrocybe</taxon>
    </lineage>
</organism>
<keyword evidence="7" id="KW-1185">Reference proteome</keyword>
<evidence type="ECO:0000313" key="6">
    <source>
        <dbReference type="EMBL" id="KAF4621148.1"/>
    </source>
</evidence>
<dbReference type="Pfam" id="PF01040">
    <property type="entry name" value="UbiA"/>
    <property type="match status" value="1"/>
</dbReference>
<name>A0A8H4VSS2_9AGAR</name>
<protein>
    <submittedName>
        <fullName evidence="6">Uncharacterized protein</fullName>
    </submittedName>
</protein>
<dbReference type="AlphaFoldDB" id="A0A8H4VSS2"/>